<keyword evidence="3 6" id="KW-0812">Transmembrane</keyword>
<dbReference type="InterPro" id="IPR004797">
    <property type="entry name" value="Competence_ComEC/Rec2"/>
</dbReference>
<accession>A0AAU8IE67</accession>
<dbReference type="PANTHER" id="PTHR30619:SF1">
    <property type="entry name" value="RECOMBINATION PROTEIN 2"/>
    <property type="match status" value="1"/>
</dbReference>
<evidence type="ECO:0000256" key="3">
    <source>
        <dbReference type="ARBA" id="ARBA00022692"/>
    </source>
</evidence>
<dbReference type="NCBIfam" id="TIGR00360">
    <property type="entry name" value="ComEC_N-term"/>
    <property type="match status" value="1"/>
</dbReference>
<proteinExistence type="predicted"/>
<gene>
    <name evidence="9" type="ORF">ABNN70_12995</name>
</gene>
<feature type="transmembrane region" description="Helical" evidence="6">
    <location>
        <begin position="260"/>
        <end position="278"/>
    </location>
</feature>
<name>A0AAU8IE67_9BACL</name>
<feature type="transmembrane region" description="Helical" evidence="6">
    <location>
        <begin position="196"/>
        <end position="214"/>
    </location>
</feature>
<dbReference type="AlphaFoldDB" id="A0AAU8IE67"/>
<keyword evidence="7" id="KW-0732">Signal</keyword>
<keyword evidence="4 6" id="KW-1133">Transmembrane helix</keyword>
<evidence type="ECO:0000256" key="1">
    <source>
        <dbReference type="ARBA" id="ARBA00004651"/>
    </source>
</evidence>
<dbReference type="SUPFAM" id="SSF56281">
    <property type="entry name" value="Metallo-hydrolase/oxidoreductase"/>
    <property type="match status" value="1"/>
</dbReference>
<dbReference type="NCBIfam" id="TIGR00361">
    <property type="entry name" value="ComEC_Rec2"/>
    <property type="match status" value="1"/>
</dbReference>
<dbReference type="InterPro" id="IPR001279">
    <property type="entry name" value="Metallo-B-lactamas"/>
</dbReference>
<evidence type="ECO:0000259" key="8">
    <source>
        <dbReference type="SMART" id="SM00849"/>
    </source>
</evidence>
<dbReference type="InterPro" id="IPR004477">
    <property type="entry name" value="ComEC_N"/>
</dbReference>
<evidence type="ECO:0000256" key="4">
    <source>
        <dbReference type="ARBA" id="ARBA00022989"/>
    </source>
</evidence>
<dbReference type="RefSeq" id="WP_353948024.1">
    <property type="nucleotide sequence ID" value="NZ_CP159510.1"/>
</dbReference>
<dbReference type="SMART" id="SM00849">
    <property type="entry name" value="Lactamase_B"/>
    <property type="match status" value="1"/>
</dbReference>
<feature type="transmembrane region" description="Helical" evidence="6">
    <location>
        <begin position="47"/>
        <end position="67"/>
    </location>
</feature>
<dbReference type="EMBL" id="CP159510">
    <property type="protein sequence ID" value="XCJ16554.1"/>
    <property type="molecule type" value="Genomic_DNA"/>
</dbReference>
<dbReference type="Pfam" id="PF13567">
    <property type="entry name" value="DUF4131"/>
    <property type="match status" value="1"/>
</dbReference>
<feature type="transmembrane region" description="Helical" evidence="6">
    <location>
        <begin position="386"/>
        <end position="411"/>
    </location>
</feature>
<dbReference type="CDD" id="cd07731">
    <property type="entry name" value="ComA-like_MBL-fold"/>
    <property type="match status" value="1"/>
</dbReference>
<feature type="transmembrane region" description="Helical" evidence="6">
    <location>
        <begin position="361"/>
        <end position="380"/>
    </location>
</feature>
<dbReference type="GO" id="GO:0005886">
    <property type="term" value="C:plasma membrane"/>
    <property type="evidence" value="ECO:0007669"/>
    <property type="project" value="UniProtKB-SubCell"/>
</dbReference>
<feature type="transmembrane region" description="Helical" evidence="6">
    <location>
        <begin position="330"/>
        <end position="349"/>
    </location>
</feature>
<dbReference type="PANTHER" id="PTHR30619">
    <property type="entry name" value="DNA INTERNALIZATION/COMPETENCE PROTEIN COMEC/REC2"/>
    <property type="match status" value="1"/>
</dbReference>
<comment type="subcellular location">
    <subcellularLocation>
        <location evidence="1">Cell membrane</location>
        <topology evidence="1">Multi-pass membrane protein</topology>
    </subcellularLocation>
</comment>
<dbReference type="Gene3D" id="3.60.15.10">
    <property type="entry name" value="Ribonuclease Z/Hydroxyacylglutathione hydrolase-like"/>
    <property type="match status" value="1"/>
</dbReference>
<feature type="transmembrane region" description="Helical" evidence="6">
    <location>
        <begin position="226"/>
        <end position="253"/>
    </location>
</feature>
<evidence type="ECO:0000313" key="9">
    <source>
        <dbReference type="EMBL" id="XCJ16554.1"/>
    </source>
</evidence>
<dbReference type="Pfam" id="PF00753">
    <property type="entry name" value="Lactamase_B"/>
    <property type="match status" value="1"/>
</dbReference>
<evidence type="ECO:0000256" key="7">
    <source>
        <dbReference type="SAM" id="SignalP"/>
    </source>
</evidence>
<feature type="transmembrane region" description="Helical" evidence="6">
    <location>
        <begin position="479"/>
        <end position="498"/>
    </location>
</feature>
<reference evidence="9" key="1">
    <citation type="submission" date="2024-06" db="EMBL/GenBank/DDBJ databases">
        <authorList>
            <person name="Fan A."/>
            <person name="Zhang F.Y."/>
            <person name="Zhang L."/>
        </authorList>
    </citation>
    <scope>NUCLEOTIDE SEQUENCE</scope>
    <source>
        <strain evidence="9">Y61</strain>
    </source>
</reference>
<feature type="transmembrane region" description="Helical" evidence="6">
    <location>
        <begin position="418"/>
        <end position="441"/>
    </location>
</feature>
<feature type="transmembrane region" description="Helical" evidence="6">
    <location>
        <begin position="453"/>
        <end position="472"/>
    </location>
</feature>
<evidence type="ECO:0000256" key="2">
    <source>
        <dbReference type="ARBA" id="ARBA00022475"/>
    </source>
</evidence>
<feature type="chain" id="PRO_5043403565" evidence="7">
    <location>
        <begin position="22"/>
        <end position="774"/>
    </location>
</feature>
<feature type="domain" description="Metallo-beta-lactamase" evidence="8">
    <location>
        <begin position="514"/>
        <end position="724"/>
    </location>
</feature>
<dbReference type="InterPro" id="IPR035681">
    <property type="entry name" value="ComA-like_MBL"/>
</dbReference>
<protein>
    <submittedName>
        <fullName evidence="9">DNA internalization-related competence protein ComEC/Rec2</fullName>
    </submittedName>
</protein>
<dbReference type="InterPro" id="IPR052159">
    <property type="entry name" value="Competence_DNA_uptake"/>
</dbReference>
<organism evidence="9">
    <name type="scientific">Sporolactobacillus sp. Y61</name>
    <dbReference type="NCBI Taxonomy" id="3160863"/>
    <lineage>
        <taxon>Bacteria</taxon>
        <taxon>Bacillati</taxon>
        <taxon>Bacillota</taxon>
        <taxon>Bacilli</taxon>
        <taxon>Bacillales</taxon>
        <taxon>Sporolactobacillaceae</taxon>
        <taxon>Sporolactobacillus</taxon>
    </lineage>
</organism>
<feature type="signal peptide" evidence="7">
    <location>
        <begin position="1"/>
        <end position="21"/>
    </location>
</feature>
<keyword evidence="5 6" id="KW-0472">Membrane</keyword>
<dbReference type="InterPro" id="IPR025405">
    <property type="entry name" value="DUF4131"/>
</dbReference>
<dbReference type="InterPro" id="IPR036866">
    <property type="entry name" value="RibonucZ/Hydroxyglut_hydro"/>
</dbReference>
<evidence type="ECO:0000256" key="6">
    <source>
        <dbReference type="SAM" id="Phobius"/>
    </source>
</evidence>
<dbReference type="GO" id="GO:0030420">
    <property type="term" value="P:establishment of competence for transformation"/>
    <property type="evidence" value="ECO:0007669"/>
    <property type="project" value="InterPro"/>
</dbReference>
<sequence>MITLTSKWHLAAFCACLSAWAAAGTQPAVPLVLLACYGIFLCIRKKFLMLGALTVIGVAVAADVFFFQINASGLSPRQNLLTGKIREIPVIDGDQLRYILETPSHEAVLVTYRIRTETEKEQLKRGLMPGLVCRVSGVLDRPALPTNFYAFNYRDYLEKHHIFRELQADGPPVIIHDRASPVDDLKRFRQHQVDRIYSLFSPTAAGMINALIFGEDQAFDSNLSNAYQLFGLVHLLVVSGMHIAVIFGCLYFVLKRIGMVREHISVLIMFLIPLYAVVTGAEPSVVRSALTACLLLGSVLLKCHKLLITDVLSLSCLMMIFFDPYVVFDIGFQLSFTVTFMVILCAPIINQKYRSPLTRVFMMAVMSELAAFPFAVYQFYQLSFTGFFLSIFFVPFITLIILPVAAVSYFMTLFSVSFAPVMSSFMDSLLLVPHNILLYLYHHPVLDLNYGAMAPWMLACSVVLFAVALILWESRQNKSALCYPIGSFLVVYLLVYGADLINPLGSVTFLDVGQGDSILIRLPHRQGNILIDSGGTPVFSQEKWRIKNHPFEVGRDVVLHELRAMRINKLDVVVLTHRDHDHVGGMESLVGSIPIKSMLVSPYFDPDGKDIAWFERAVREGTQLASVRSRDTFTTGDHPFTVMARLDRSAESNDNSVVIFTELGRKKWLFTGDLSVHGERDLLAQFPALHVDILKLGHHGSRTSTSELLLQSVRPSVGIVSAGKNNRYGHPHAEVLDKLNKYNMRTLRTDRDGAIRFFFNDRQILRIETAAIKD</sequence>
<dbReference type="Pfam" id="PF03772">
    <property type="entry name" value="Competence"/>
    <property type="match status" value="1"/>
</dbReference>
<keyword evidence="2" id="KW-1003">Cell membrane</keyword>
<evidence type="ECO:0000256" key="5">
    <source>
        <dbReference type="ARBA" id="ARBA00023136"/>
    </source>
</evidence>